<keyword evidence="2" id="KW-1185">Reference proteome</keyword>
<sequence>MKPDPSTNQIKSIYTTTNLFYTRNAYSKNYAKNEDMVTLTKTISDYSLKGEVDHARKVFDQMGHKGSVSWNVMIKGYIENNRIGDARELFDEMPKKSPFSWSSMIMGYSKERKTHIALKLFIVMPWKNVVSWTAIVTAIEDAWRLFKEIPKPNSISWSTIISGFQQNRLAVKSLDVFKEMF</sequence>
<name>A0ACC0HD29_9ERIC</name>
<dbReference type="EMBL" id="CM045762">
    <property type="protein sequence ID" value="KAI8010783.1"/>
    <property type="molecule type" value="Genomic_DNA"/>
</dbReference>
<protein>
    <submittedName>
        <fullName evidence="1">Pentatricopeptide repeat-containing protein</fullName>
    </submittedName>
</protein>
<organism evidence="1 2">
    <name type="scientific">Camellia lanceoleosa</name>
    <dbReference type="NCBI Taxonomy" id="1840588"/>
    <lineage>
        <taxon>Eukaryota</taxon>
        <taxon>Viridiplantae</taxon>
        <taxon>Streptophyta</taxon>
        <taxon>Embryophyta</taxon>
        <taxon>Tracheophyta</taxon>
        <taxon>Spermatophyta</taxon>
        <taxon>Magnoliopsida</taxon>
        <taxon>eudicotyledons</taxon>
        <taxon>Gunneridae</taxon>
        <taxon>Pentapetalae</taxon>
        <taxon>asterids</taxon>
        <taxon>Ericales</taxon>
        <taxon>Theaceae</taxon>
        <taxon>Camellia</taxon>
    </lineage>
</organism>
<evidence type="ECO:0000313" key="1">
    <source>
        <dbReference type="EMBL" id="KAI8010783.1"/>
    </source>
</evidence>
<gene>
    <name evidence="1" type="ORF">LOK49_LG06G00073</name>
</gene>
<proteinExistence type="predicted"/>
<reference evidence="1 2" key="1">
    <citation type="journal article" date="2022" name="Plant J.">
        <title>Chromosome-level genome of Camellia lanceoleosa provides a valuable resource for understanding genome evolution and self-incompatibility.</title>
        <authorList>
            <person name="Gong W."/>
            <person name="Xiao S."/>
            <person name="Wang L."/>
            <person name="Liao Z."/>
            <person name="Chang Y."/>
            <person name="Mo W."/>
            <person name="Hu G."/>
            <person name="Li W."/>
            <person name="Zhao G."/>
            <person name="Zhu H."/>
            <person name="Hu X."/>
            <person name="Ji K."/>
            <person name="Xiang X."/>
            <person name="Song Q."/>
            <person name="Yuan D."/>
            <person name="Jin S."/>
            <person name="Zhang L."/>
        </authorList>
    </citation>
    <scope>NUCLEOTIDE SEQUENCE [LARGE SCALE GENOMIC DNA]</scope>
    <source>
        <strain evidence="1">SQ_2022a</strain>
    </source>
</reference>
<dbReference type="Proteomes" id="UP001060215">
    <property type="component" value="Chromosome 5"/>
</dbReference>
<evidence type="ECO:0000313" key="2">
    <source>
        <dbReference type="Proteomes" id="UP001060215"/>
    </source>
</evidence>
<accession>A0ACC0HD29</accession>
<comment type="caution">
    <text evidence="1">The sequence shown here is derived from an EMBL/GenBank/DDBJ whole genome shotgun (WGS) entry which is preliminary data.</text>
</comment>